<dbReference type="PROSITE" id="PS51277">
    <property type="entry name" value="BURP"/>
    <property type="match status" value="1"/>
</dbReference>
<evidence type="ECO:0000259" key="1">
    <source>
        <dbReference type="PROSITE" id="PS51277"/>
    </source>
</evidence>
<dbReference type="PANTHER" id="PTHR31236:SF45">
    <property type="entry name" value="BURP DOMAIN-CONTAINING PROTEIN"/>
    <property type="match status" value="1"/>
</dbReference>
<organism evidence="2 3">
    <name type="scientific">Adiantum capillus-veneris</name>
    <name type="common">Maidenhair fern</name>
    <dbReference type="NCBI Taxonomy" id="13818"/>
    <lineage>
        <taxon>Eukaryota</taxon>
        <taxon>Viridiplantae</taxon>
        <taxon>Streptophyta</taxon>
        <taxon>Embryophyta</taxon>
        <taxon>Tracheophyta</taxon>
        <taxon>Polypodiopsida</taxon>
        <taxon>Polypodiidae</taxon>
        <taxon>Polypodiales</taxon>
        <taxon>Pteridineae</taxon>
        <taxon>Pteridaceae</taxon>
        <taxon>Vittarioideae</taxon>
        <taxon>Adiantum</taxon>
    </lineage>
</organism>
<dbReference type="InterPro" id="IPR044816">
    <property type="entry name" value="BURP"/>
</dbReference>
<gene>
    <name evidence="2" type="ORF">GOP47_0023398</name>
</gene>
<proteinExistence type="predicted"/>
<keyword evidence="3" id="KW-1185">Reference proteome</keyword>
<dbReference type="InterPro" id="IPR004873">
    <property type="entry name" value="BURP_dom"/>
</dbReference>
<dbReference type="OrthoDB" id="1909293at2759"/>
<sequence>MSDEADVSKGDFVIEGSAKELSDHHVLCHRMGDAPFQILACHVIEDTKMFSLQLRSTSDSNVLITSLVACHMDTSTFIPDHIAFKLLGITPGGPGICHWTIPGSFGYFKKTKTNGA</sequence>
<name>A0A9D4Z3C5_ADICA</name>
<dbReference type="Pfam" id="PF03181">
    <property type="entry name" value="BURP"/>
    <property type="match status" value="1"/>
</dbReference>
<evidence type="ECO:0000313" key="3">
    <source>
        <dbReference type="Proteomes" id="UP000886520"/>
    </source>
</evidence>
<dbReference type="EMBL" id="JABFUD020000023">
    <property type="protein sequence ID" value="KAI5060893.1"/>
    <property type="molecule type" value="Genomic_DNA"/>
</dbReference>
<accession>A0A9D4Z3C5</accession>
<evidence type="ECO:0000313" key="2">
    <source>
        <dbReference type="EMBL" id="KAI5060893.1"/>
    </source>
</evidence>
<reference evidence="2" key="1">
    <citation type="submission" date="2021-01" db="EMBL/GenBank/DDBJ databases">
        <title>Adiantum capillus-veneris genome.</title>
        <authorList>
            <person name="Fang Y."/>
            <person name="Liao Q."/>
        </authorList>
    </citation>
    <scope>NUCLEOTIDE SEQUENCE</scope>
    <source>
        <strain evidence="2">H3</strain>
        <tissue evidence="2">Leaf</tissue>
    </source>
</reference>
<dbReference type="AlphaFoldDB" id="A0A9D4Z3C5"/>
<dbReference type="PANTHER" id="PTHR31236">
    <property type="entry name" value="BURP DOMAIN PROTEIN USPL1-LIKE"/>
    <property type="match status" value="1"/>
</dbReference>
<comment type="caution">
    <text evidence="2">The sequence shown here is derived from an EMBL/GenBank/DDBJ whole genome shotgun (WGS) entry which is preliminary data.</text>
</comment>
<dbReference type="Proteomes" id="UP000886520">
    <property type="component" value="Chromosome 23"/>
</dbReference>
<feature type="domain" description="BURP" evidence="1">
    <location>
        <begin position="1"/>
        <end position="110"/>
    </location>
</feature>
<protein>
    <recommendedName>
        <fullName evidence="1">BURP domain-containing protein</fullName>
    </recommendedName>
</protein>